<gene>
    <name evidence="1" type="ORF">Pmar_PMAR008077</name>
</gene>
<dbReference type="AlphaFoldDB" id="C5KD81"/>
<keyword evidence="2" id="KW-1185">Reference proteome</keyword>
<evidence type="ECO:0000313" key="2">
    <source>
        <dbReference type="Proteomes" id="UP000007800"/>
    </source>
</evidence>
<dbReference type="EMBL" id="GG672055">
    <property type="protein sequence ID" value="EER17514.1"/>
    <property type="molecule type" value="Genomic_DNA"/>
</dbReference>
<dbReference type="RefSeq" id="XP_002785718.1">
    <property type="nucleotide sequence ID" value="XM_002785672.1"/>
</dbReference>
<accession>C5KD81</accession>
<sequence>MPACNLRRLRVTDQFGAVGWGVVMRDQPKESSNVEGSSYRIGVVKYFTVKWRRYYIQFIDASAPELEALRPLKLPSLRDAKELAESLAISLTHGDIQLSRSATDRHWLDPEDMQIYVVRKLWYTACVGDNVKILRKFWRLLAGFCTLLFEFVCKLV</sequence>
<proteinExistence type="predicted"/>
<organism evidence="2">
    <name type="scientific">Perkinsus marinus (strain ATCC 50983 / TXsc)</name>
    <dbReference type="NCBI Taxonomy" id="423536"/>
    <lineage>
        <taxon>Eukaryota</taxon>
        <taxon>Sar</taxon>
        <taxon>Alveolata</taxon>
        <taxon>Perkinsozoa</taxon>
        <taxon>Perkinsea</taxon>
        <taxon>Perkinsida</taxon>
        <taxon>Perkinsidae</taxon>
        <taxon>Perkinsus</taxon>
    </lineage>
</organism>
<name>C5KD81_PERM5</name>
<evidence type="ECO:0000313" key="1">
    <source>
        <dbReference type="EMBL" id="EER17514.1"/>
    </source>
</evidence>
<protein>
    <submittedName>
        <fullName evidence="1">Uncharacterized protein</fullName>
    </submittedName>
</protein>
<reference evidence="1 2" key="1">
    <citation type="submission" date="2008-07" db="EMBL/GenBank/DDBJ databases">
        <authorList>
            <person name="El-Sayed N."/>
            <person name="Caler E."/>
            <person name="Inman J."/>
            <person name="Amedeo P."/>
            <person name="Hass B."/>
            <person name="Wortman J."/>
        </authorList>
    </citation>
    <scope>NUCLEOTIDE SEQUENCE [LARGE SCALE GENOMIC DNA]</scope>
    <source>
        <strain evidence="2">ATCC 50983 / TXsc</strain>
    </source>
</reference>
<dbReference type="Proteomes" id="UP000007800">
    <property type="component" value="Unassembled WGS sequence"/>
</dbReference>
<dbReference type="InParanoid" id="C5KD81"/>
<dbReference type="GeneID" id="9062853"/>